<comment type="caution">
    <text evidence="2">The sequence shown here is derived from an EMBL/GenBank/DDBJ whole genome shotgun (WGS) entry which is preliminary data.</text>
</comment>
<feature type="compositionally biased region" description="Acidic residues" evidence="1">
    <location>
        <begin position="444"/>
        <end position="466"/>
    </location>
</feature>
<organism evidence="2 3">
    <name type="scientific">Natronolimnobius baerhuensis</name>
    <dbReference type="NCBI Taxonomy" id="253108"/>
    <lineage>
        <taxon>Archaea</taxon>
        <taxon>Methanobacteriati</taxon>
        <taxon>Methanobacteriota</taxon>
        <taxon>Stenosarchaea group</taxon>
        <taxon>Halobacteria</taxon>
        <taxon>Halobacteriales</taxon>
        <taxon>Natrialbaceae</taxon>
        <taxon>Natronolimnobius</taxon>
    </lineage>
</organism>
<feature type="compositionally biased region" description="Low complexity" evidence="1">
    <location>
        <begin position="287"/>
        <end position="302"/>
    </location>
</feature>
<name>A0A202EBS6_9EURY</name>
<dbReference type="RefSeq" id="WP_087713866.1">
    <property type="nucleotide sequence ID" value="NZ_MWPH01000001.1"/>
</dbReference>
<sequence>MSATDEDEVIPGREVAYRLFAAEYDDASVSHTESDEERAPNYVIAPTGARVNRLFAVGTLTEITAVNDEMLRARVVDPTGAFVVYAGQYQPDELATLESLEPPAFVAVTGKARTFQPDDSDQVYTSIRPESIATVDADTRDRWVVSAAEQTLERIGTYAAAANVDAGGEELSDALLEADVEPGLAAGIPLAQDAYGTTPSYLAALRDCAEEAVEVVAGERDQVGSFTAQPEQSAPDYDAATFDSLSALSSLDLKALEAAVPDEPSDAASIETSAETESVGTESIDDSSVAGTATGSTESTAEPVDIDAESELEESESATADASDDLESEAETPSESAPDSESEPDVEPASDSGPEAEPASEPEPESDPDAAETESDLESESASSAATAETDETTATFDEAEAAADADDDLGDFDAGDTGMYEMDDDEREQLEEQFGAEFTTGSEVEEPGEAGIDVEVDAEPDEPAADDAAAGEPVDTAADGADDIADADDDIGVPPESGLEASESDESDADSESAEASTTEDETADDGDDADDDEPAEDVDLQDYVIDTMSDLDDGDGADRSELVDTVASEISVSEDEVEDAIQDALMGGQCYEPNGDSLKPI</sequence>
<evidence type="ECO:0008006" key="4">
    <source>
        <dbReference type="Google" id="ProtNLM"/>
    </source>
</evidence>
<dbReference type="Proteomes" id="UP000196084">
    <property type="component" value="Unassembled WGS sequence"/>
</dbReference>
<feature type="compositionally biased region" description="Acidic residues" evidence="1">
    <location>
        <begin position="358"/>
        <end position="379"/>
    </location>
</feature>
<reference evidence="2 3" key="1">
    <citation type="submission" date="2017-02" db="EMBL/GenBank/DDBJ databases">
        <title>Natronthermophilus aegyptiacus gen. nov.,sp. nov., an aerobic, extremely halophilic alkalithermophilic archaeon isolated from the athalassohaline Wadi An Natrun, Egypt.</title>
        <authorList>
            <person name="Zhao B."/>
        </authorList>
    </citation>
    <scope>NUCLEOTIDE SEQUENCE [LARGE SCALE GENOMIC DNA]</scope>
    <source>
        <strain evidence="2 3">CGMCC 1.3597</strain>
    </source>
</reference>
<evidence type="ECO:0000313" key="3">
    <source>
        <dbReference type="Proteomes" id="UP000196084"/>
    </source>
</evidence>
<feature type="compositionally biased region" description="Acidic residues" evidence="1">
    <location>
        <begin position="398"/>
        <end position="415"/>
    </location>
</feature>
<protein>
    <recommendedName>
        <fullName evidence="4">Rpa-associated protein</fullName>
    </recommendedName>
</protein>
<feature type="compositionally biased region" description="Low complexity" evidence="1">
    <location>
        <begin position="380"/>
        <end position="397"/>
    </location>
</feature>
<feature type="compositionally biased region" description="Acidic residues" evidence="1">
    <location>
        <begin position="481"/>
        <end position="492"/>
    </location>
</feature>
<feature type="compositionally biased region" description="Acidic residues" evidence="1">
    <location>
        <begin position="422"/>
        <end position="432"/>
    </location>
</feature>
<feature type="compositionally biased region" description="Acidic residues" evidence="1">
    <location>
        <begin position="503"/>
        <end position="542"/>
    </location>
</feature>
<proteinExistence type="predicted"/>
<gene>
    <name evidence="2" type="ORF">B2G88_02360</name>
</gene>
<feature type="region of interest" description="Disordered" evidence="1">
    <location>
        <begin position="260"/>
        <end position="545"/>
    </location>
</feature>
<feature type="compositionally biased region" description="Acidic residues" evidence="1">
    <location>
        <begin position="304"/>
        <end position="348"/>
    </location>
</feature>
<dbReference type="AlphaFoldDB" id="A0A202EBS6"/>
<evidence type="ECO:0000313" key="2">
    <source>
        <dbReference type="EMBL" id="OVE85682.1"/>
    </source>
</evidence>
<keyword evidence="3" id="KW-1185">Reference proteome</keyword>
<dbReference type="EMBL" id="MWPH01000001">
    <property type="protein sequence ID" value="OVE85682.1"/>
    <property type="molecule type" value="Genomic_DNA"/>
</dbReference>
<accession>A0A202EBS6</accession>
<dbReference type="OrthoDB" id="214631at2157"/>
<dbReference type="InterPro" id="IPR036388">
    <property type="entry name" value="WH-like_DNA-bd_sf"/>
</dbReference>
<feature type="compositionally biased region" description="Low complexity" evidence="1">
    <location>
        <begin position="467"/>
        <end position="480"/>
    </location>
</feature>
<dbReference type="Gene3D" id="1.10.10.10">
    <property type="entry name" value="Winged helix-like DNA-binding domain superfamily/Winged helix DNA-binding domain"/>
    <property type="match status" value="1"/>
</dbReference>
<feature type="compositionally biased region" description="Polar residues" evidence="1">
    <location>
        <begin position="270"/>
        <end position="281"/>
    </location>
</feature>
<evidence type="ECO:0000256" key="1">
    <source>
        <dbReference type="SAM" id="MobiDB-lite"/>
    </source>
</evidence>